<accession>A0A9Q8Z5N6</accession>
<protein>
    <submittedName>
        <fullName evidence="8">Efflux pump notK</fullName>
    </submittedName>
</protein>
<keyword evidence="4 7" id="KW-0812">Transmembrane</keyword>
<comment type="similarity">
    <text evidence="2">Belongs to the nucleobase:cation symporter-2 (NCS2) (TC 2.A.40) family. Azg-like subfamily.</text>
</comment>
<evidence type="ECO:0000256" key="2">
    <source>
        <dbReference type="ARBA" id="ARBA00005697"/>
    </source>
</evidence>
<keyword evidence="3" id="KW-0813">Transport</keyword>
<feature type="transmembrane region" description="Helical" evidence="7">
    <location>
        <begin position="405"/>
        <end position="426"/>
    </location>
</feature>
<evidence type="ECO:0000256" key="6">
    <source>
        <dbReference type="ARBA" id="ARBA00023136"/>
    </source>
</evidence>
<sequence length="566" mass="60904">MGFMARKTAALNDWVSHSFVGRFFHLDGSGHPNAIKNARFTTEIKAGIITFLTMAYIIDVNASILADSGVTCVCNDPVDPICHTNDAYAICVLEAERDLITATCAIAAFSSFLMGIVSNLPVALAPAMGLNAYLAYQMVGYHGTGPITYRVAMTSVFVEGIIFTALSLLGIRQWLNRIIPASIKMACGGGIGLFLSLLGLSYTQGLGAITGAVETPLQLGGCPSQLRDPVTQMCLSDKATSPTMWLGFLAGGVLTAILITHRVPGAMMIGILVVSICSWPRDTSLTFFPRTPEGDSRFDFFKNVVEVPSIRKTLVIQDWDLSNEGWHFALAVFTMLYVDILNATGSLYSMARFTGVVDPDTGEFPRSTRAYCTDAISVALGSLLGLSPVTTFVESGTGIAAGGRTGLAAITTAFFFVVSLFFGPIFASIPPWATGGTLVICGCMMMRGVTGINWKYPGDSIPAFVTLIFMPFSFSLAYGLIAGITTYAVINTATWFLGAISGGRLLPPDYDDKEYWSLSTDSRTQPWVIRALKGDKRFWQPEENDSFELSSTEVRFETTVTGGSKV</sequence>
<feature type="transmembrane region" description="Helical" evidence="7">
    <location>
        <begin position="147"/>
        <end position="171"/>
    </location>
</feature>
<dbReference type="VEuPathDB" id="FungiDB:yc1106_02608"/>
<evidence type="ECO:0000256" key="3">
    <source>
        <dbReference type="ARBA" id="ARBA00022448"/>
    </source>
</evidence>
<dbReference type="GO" id="GO:0005345">
    <property type="term" value="F:purine nucleobase transmembrane transporter activity"/>
    <property type="evidence" value="ECO:0007669"/>
    <property type="project" value="TreeGrafter"/>
</dbReference>
<feature type="transmembrane region" description="Helical" evidence="7">
    <location>
        <begin position="183"/>
        <end position="202"/>
    </location>
</feature>
<evidence type="ECO:0000256" key="4">
    <source>
        <dbReference type="ARBA" id="ARBA00022692"/>
    </source>
</evidence>
<feature type="transmembrane region" description="Helical" evidence="7">
    <location>
        <begin position="461"/>
        <end position="481"/>
    </location>
</feature>
<organism evidence="8 9">
    <name type="scientific">Curvularia clavata</name>
    <dbReference type="NCBI Taxonomy" id="95742"/>
    <lineage>
        <taxon>Eukaryota</taxon>
        <taxon>Fungi</taxon>
        <taxon>Dikarya</taxon>
        <taxon>Ascomycota</taxon>
        <taxon>Pezizomycotina</taxon>
        <taxon>Dothideomycetes</taxon>
        <taxon>Pleosporomycetidae</taxon>
        <taxon>Pleosporales</taxon>
        <taxon>Pleosporineae</taxon>
        <taxon>Pleosporaceae</taxon>
        <taxon>Curvularia</taxon>
    </lineage>
</organism>
<dbReference type="GO" id="GO:0015854">
    <property type="term" value="P:guanine transport"/>
    <property type="evidence" value="ECO:0007669"/>
    <property type="project" value="TreeGrafter"/>
</dbReference>
<reference evidence="8" key="1">
    <citation type="submission" date="2021-12" db="EMBL/GenBank/DDBJ databases">
        <title>Curvularia clavata genome.</title>
        <authorList>
            <person name="Cao Y."/>
        </authorList>
    </citation>
    <scope>NUCLEOTIDE SEQUENCE</scope>
    <source>
        <strain evidence="8">Yc1106</strain>
    </source>
</reference>
<keyword evidence="5 7" id="KW-1133">Transmembrane helix</keyword>
<evidence type="ECO:0000256" key="1">
    <source>
        <dbReference type="ARBA" id="ARBA00004141"/>
    </source>
</evidence>
<dbReference type="AlphaFoldDB" id="A0A9Q8Z5N6"/>
<feature type="transmembrane region" description="Helical" evidence="7">
    <location>
        <begin position="243"/>
        <end position="260"/>
    </location>
</feature>
<dbReference type="PANTHER" id="PTHR43337:SF3">
    <property type="entry name" value="PURINE TRANSPORTER"/>
    <property type="match status" value="1"/>
</dbReference>
<dbReference type="EMBL" id="CP089275">
    <property type="protein sequence ID" value="USP75334.1"/>
    <property type="molecule type" value="Genomic_DNA"/>
</dbReference>
<evidence type="ECO:0000256" key="5">
    <source>
        <dbReference type="ARBA" id="ARBA00022989"/>
    </source>
</evidence>
<dbReference type="GO" id="GO:0005886">
    <property type="term" value="C:plasma membrane"/>
    <property type="evidence" value="ECO:0007669"/>
    <property type="project" value="TreeGrafter"/>
</dbReference>
<dbReference type="InterPro" id="IPR045018">
    <property type="entry name" value="Azg-like"/>
</dbReference>
<dbReference type="GO" id="GO:0015853">
    <property type="term" value="P:adenine transport"/>
    <property type="evidence" value="ECO:0007669"/>
    <property type="project" value="TreeGrafter"/>
</dbReference>
<keyword evidence="9" id="KW-1185">Reference proteome</keyword>
<proteinExistence type="inferred from homology"/>
<name>A0A9Q8Z5N6_CURCL</name>
<evidence type="ECO:0000313" key="8">
    <source>
        <dbReference type="EMBL" id="USP75334.1"/>
    </source>
</evidence>
<feature type="transmembrane region" description="Helical" evidence="7">
    <location>
        <begin position="104"/>
        <end position="127"/>
    </location>
</feature>
<evidence type="ECO:0000313" key="9">
    <source>
        <dbReference type="Proteomes" id="UP001056012"/>
    </source>
</evidence>
<evidence type="ECO:0000256" key="7">
    <source>
        <dbReference type="SAM" id="Phobius"/>
    </source>
</evidence>
<keyword evidence="6 7" id="KW-0472">Membrane</keyword>
<dbReference type="Proteomes" id="UP001056012">
    <property type="component" value="Chromosome 2"/>
</dbReference>
<dbReference type="OrthoDB" id="431212at2759"/>
<gene>
    <name evidence="8" type="ORF">yc1106_02608</name>
</gene>
<dbReference type="Pfam" id="PF00860">
    <property type="entry name" value="Xan_ur_permease"/>
    <property type="match status" value="1"/>
</dbReference>
<comment type="subcellular location">
    <subcellularLocation>
        <location evidence="1">Membrane</location>
        <topology evidence="1">Multi-pass membrane protein</topology>
    </subcellularLocation>
</comment>
<dbReference type="InterPro" id="IPR006043">
    <property type="entry name" value="NCS2"/>
</dbReference>
<dbReference type="PANTHER" id="PTHR43337">
    <property type="entry name" value="XANTHINE/URACIL PERMEASE C887.17-RELATED"/>
    <property type="match status" value="1"/>
</dbReference>